<evidence type="ECO:0000256" key="4">
    <source>
        <dbReference type="ARBA" id="ARBA00022722"/>
    </source>
</evidence>
<reference evidence="10 11" key="1">
    <citation type="submission" date="2024-06" db="EMBL/GenBank/DDBJ databases">
        <title>A chromosome level genome sequence of Diviner's sage (Salvia divinorum).</title>
        <authorList>
            <person name="Ford S.A."/>
            <person name="Ro D.-K."/>
            <person name="Ness R.W."/>
            <person name="Phillips M.A."/>
        </authorList>
    </citation>
    <scope>NUCLEOTIDE SEQUENCE [LARGE SCALE GENOMIC DNA]</scope>
    <source>
        <strain evidence="10">SAF-2024a</strain>
        <tissue evidence="10">Leaf</tissue>
    </source>
</reference>
<dbReference type="PANTHER" id="PTHR34072">
    <property type="entry name" value="ENZYMATIC POLYPROTEIN-RELATED"/>
    <property type="match status" value="1"/>
</dbReference>
<dbReference type="FunFam" id="3.30.70.270:FF:000020">
    <property type="entry name" value="Transposon Tf2-6 polyprotein-like Protein"/>
    <property type="match status" value="1"/>
</dbReference>
<dbReference type="SUPFAM" id="SSF56672">
    <property type="entry name" value="DNA/RNA polymerases"/>
    <property type="match status" value="1"/>
</dbReference>
<dbReference type="GO" id="GO:0004519">
    <property type="term" value="F:endonuclease activity"/>
    <property type="evidence" value="ECO:0007669"/>
    <property type="project" value="UniProtKB-KW"/>
</dbReference>
<feature type="domain" description="Reverse transcriptase RNase H-like" evidence="9">
    <location>
        <begin position="429"/>
        <end position="532"/>
    </location>
</feature>
<comment type="caution">
    <text evidence="10">The sequence shown here is derived from an EMBL/GenBank/DDBJ whole genome shotgun (WGS) entry which is preliminary data.</text>
</comment>
<dbReference type="CDD" id="cd09274">
    <property type="entry name" value="RNase_HI_RT_Ty3"/>
    <property type="match status" value="1"/>
</dbReference>
<protein>
    <recommendedName>
        <fullName evidence="1">RNA-directed DNA polymerase</fullName>
        <ecNumber evidence="1">2.7.7.49</ecNumber>
    </recommendedName>
</protein>
<dbReference type="EMBL" id="JBEAFC010000008">
    <property type="protein sequence ID" value="KAL1543963.1"/>
    <property type="molecule type" value="Genomic_DNA"/>
</dbReference>
<dbReference type="InterPro" id="IPR043502">
    <property type="entry name" value="DNA/RNA_pol_sf"/>
</dbReference>
<evidence type="ECO:0000256" key="1">
    <source>
        <dbReference type="ARBA" id="ARBA00012493"/>
    </source>
</evidence>
<dbReference type="InterPro" id="IPR043128">
    <property type="entry name" value="Rev_trsase/Diguanyl_cyclase"/>
</dbReference>
<keyword evidence="4" id="KW-0540">Nuclease</keyword>
<dbReference type="Proteomes" id="UP001567538">
    <property type="component" value="Unassembled WGS sequence"/>
</dbReference>
<dbReference type="PANTHER" id="PTHR34072:SF57">
    <property type="entry name" value="RNA-DIRECTED DNA POLYMERASE"/>
    <property type="match status" value="1"/>
</dbReference>
<keyword evidence="7" id="KW-0695">RNA-directed DNA polymerase</keyword>
<dbReference type="GO" id="GO:0003964">
    <property type="term" value="F:RNA-directed DNA polymerase activity"/>
    <property type="evidence" value="ECO:0007669"/>
    <property type="project" value="UniProtKB-KW"/>
</dbReference>
<gene>
    <name evidence="10" type="ORF">AAHA92_20873</name>
</gene>
<dbReference type="Gene3D" id="2.40.70.10">
    <property type="entry name" value="Acid Proteases"/>
    <property type="match status" value="1"/>
</dbReference>
<proteinExistence type="predicted"/>
<feature type="compositionally biased region" description="Basic and acidic residues" evidence="8">
    <location>
        <begin position="278"/>
        <end position="294"/>
    </location>
</feature>
<keyword evidence="6" id="KW-0378">Hydrolase</keyword>
<keyword evidence="2" id="KW-0808">Transferase</keyword>
<evidence type="ECO:0000256" key="2">
    <source>
        <dbReference type="ARBA" id="ARBA00022679"/>
    </source>
</evidence>
<evidence type="ECO:0000256" key="5">
    <source>
        <dbReference type="ARBA" id="ARBA00022759"/>
    </source>
</evidence>
<dbReference type="FunFam" id="3.10.20.370:FF:000001">
    <property type="entry name" value="Retrovirus-related Pol polyprotein from transposon 17.6-like protein"/>
    <property type="match status" value="1"/>
</dbReference>
<feature type="region of interest" description="Disordered" evidence="8">
    <location>
        <begin position="270"/>
        <end position="294"/>
    </location>
</feature>
<dbReference type="AlphaFoldDB" id="A0ABD1GLL0"/>
<dbReference type="GO" id="GO:0016787">
    <property type="term" value="F:hydrolase activity"/>
    <property type="evidence" value="ECO:0007669"/>
    <property type="project" value="UniProtKB-KW"/>
</dbReference>
<evidence type="ECO:0000256" key="3">
    <source>
        <dbReference type="ARBA" id="ARBA00022695"/>
    </source>
</evidence>
<accession>A0ABD1GLL0</accession>
<name>A0ABD1GLL0_SALDI</name>
<sequence>MLEFHSLKCCRKRRKTNSSPNSERSSRRGCLQEKKWGQHETVNLTENCSAILQRKLPAKMKDPESFSIECTIGDCFVGNALCDLGTSINLMPLSLYNKMKIGPLKPTTITLQMADRSVSYPMGIVEDILVRVNEFVFPADFVILDMEEDRAVPLILGRPFLAIGKTLIDVENGQLTFRFNGESVTFSIYEALKRHSTDIGGSLQQCNVVTVVDECVRKLAYINSSQDQLEGCIFNSIYSSHLFDLIDANPDLIEFVGALDSAREIPSSRRHHFLPLRNGEEDGKDEEKNNKGELKPLPPHLQYAFLGEDDTLPRCQETNLVLNWEKCHFMVRDEIVLGHKISAGGLEVDRAKIIAIEQLPPPTNEKGVRSFLGHAGFYKRFIREFSRIAKPLCNLLAKDVKFNFTSDCLQAFEKLKEALVCAPILISPDWSQPFEIMCDASDVAVGSALGQKRDKLFRVIYYASQTLDPAQVNYTTTEKEMLAVVYSFDKFCPYLIGAKTIVFTDHAVIRHLFAKQDAKPRLIRWILLLQEFNLKIRDRKGCENVVADHLSRLEHMNEDEKLKLTINEEFPDEHLFFVATGKVTWYANIVNYLIAKVVPEELNDYQKKKFFHDAKFYFWDEPFLFRRCADMVIRRCVPQEE</sequence>
<dbReference type="Gene3D" id="3.30.70.270">
    <property type="match status" value="2"/>
</dbReference>
<dbReference type="CDD" id="cd00303">
    <property type="entry name" value="retropepsin_like"/>
    <property type="match status" value="1"/>
</dbReference>
<evidence type="ECO:0000259" key="9">
    <source>
        <dbReference type="Pfam" id="PF17917"/>
    </source>
</evidence>
<keyword evidence="3" id="KW-0548">Nucleotidyltransferase</keyword>
<dbReference type="InterPro" id="IPR041373">
    <property type="entry name" value="RT_RNaseH"/>
</dbReference>
<evidence type="ECO:0000313" key="10">
    <source>
        <dbReference type="EMBL" id="KAL1543963.1"/>
    </source>
</evidence>
<evidence type="ECO:0000313" key="11">
    <source>
        <dbReference type="Proteomes" id="UP001567538"/>
    </source>
</evidence>
<dbReference type="Pfam" id="PF17917">
    <property type="entry name" value="RT_RNaseH"/>
    <property type="match status" value="1"/>
</dbReference>
<keyword evidence="5" id="KW-0255">Endonuclease</keyword>
<dbReference type="InterPro" id="IPR021109">
    <property type="entry name" value="Peptidase_aspartic_dom_sf"/>
</dbReference>
<evidence type="ECO:0000256" key="6">
    <source>
        <dbReference type="ARBA" id="ARBA00022801"/>
    </source>
</evidence>
<evidence type="ECO:0000256" key="7">
    <source>
        <dbReference type="ARBA" id="ARBA00022918"/>
    </source>
</evidence>
<evidence type="ECO:0000256" key="8">
    <source>
        <dbReference type="SAM" id="MobiDB-lite"/>
    </source>
</evidence>
<organism evidence="10 11">
    <name type="scientific">Salvia divinorum</name>
    <name type="common">Maria pastora</name>
    <name type="synonym">Diviner's sage</name>
    <dbReference type="NCBI Taxonomy" id="28513"/>
    <lineage>
        <taxon>Eukaryota</taxon>
        <taxon>Viridiplantae</taxon>
        <taxon>Streptophyta</taxon>
        <taxon>Embryophyta</taxon>
        <taxon>Tracheophyta</taxon>
        <taxon>Spermatophyta</taxon>
        <taxon>Magnoliopsida</taxon>
        <taxon>eudicotyledons</taxon>
        <taxon>Gunneridae</taxon>
        <taxon>Pentapetalae</taxon>
        <taxon>asterids</taxon>
        <taxon>lamiids</taxon>
        <taxon>Lamiales</taxon>
        <taxon>Lamiaceae</taxon>
        <taxon>Nepetoideae</taxon>
        <taxon>Mentheae</taxon>
        <taxon>Salviinae</taxon>
        <taxon>Salvia</taxon>
        <taxon>Salvia subgen. Calosphace</taxon>
    </lineage>
</organism>
<keyword evidence="11" id="KW-1185">Reference proteome</keyword>
<dbReference type="EC" id="2.7.7.49" evidence="1"/>